<evidence type="ECO:0000313" key="2">
    <source>
        <dbReference type="Proteomes" id="UP000077667"/>
    </source>
</evidence>
<dbReference type="Proteomes" id="UP000077667">
    <property type="component" value="Chromosome"/>
</dbReference>
<protein>
    <recommendedName>
        <fullName evidence="3">DUF4440 domain-containing protein</fullName>
    </recommendedName>
</protein>
<dbReference type="InterPro" id="IPR032710">
    <property type="entry name" value="NTF2-like_dom_sf"/>
</dbReference>
<proteinExistence type="predicted"/>
<dbReference type="AlphaFoldDB" id="A0A1A9I5N9"/>
<keyword evidence="2" id="KW-1185">Reference proteome</keyword>
<dbReference type="KEGG" id="nia:A8C56_14395"/>
<sequence>MGDEAIINEKLEKMSAIFREPTPELFRELFTEDCDYITFNGRHLKGIEENLRAHQQLAGLRLFRGAELLWESRQIRC</sequence>
<dbReference type="EMBL" id="CP015772">
    <property type="protein sequence ID" value="ANH82002.1"/>
    <property type="molecule type" value="Genomic_DNA"/>
</dbReference>
<name>A0A1A9I5N9_9BACT</name>
<dbReference type="SUPFAM" id="SSF54427">
    <property type="entry name" value="NTF2-like"/>
    <property type="match status" value="1"/>
</dbReference>
<gene>
    <name evidence="1" type="ORF">A8C56_14395</name>
</gene>
<organism evidence="1 2">
    <name type="scientific">Niabella ginsenosidivorans</name>
    <dbReference type="NCBI Taxonomy" id="1176587"/>
    <lineage>
        <taxon>Bacteria</taxon>
        <taxon>Pseudomonadati</taxon>
        <taxon>Bacteroidota</taxon>
        <taxon>Chitinophagia</taxon>
        <taxon>Chitinophagales</taxon>
        <taxon>Chitinophagaceae</taxon>
        <taxon>Niabella</taxon>
    </lineage>
</organism>
<reference evidence="1 2" key="1">
    <citation type="submission" date="2016-05" db="EMBL/GenBank/DDBJ databases">
        <title>Niabella ginsenosidivorans BS26 whole genome sequencing.</title>
        <authorList>
            <person name="Im W.T."/>
            <person name="Siddiqi M.Z."/>
        </authorList>
    </citation>
    <scope>NUCLEOTIDE SEQUENCE [LARGE SCALE GENOMIC DNA]</scope>
    <source>
        <strain evidence="1 2">BS26</strain>
    </source>
</reference>
<evidence type="ECO:0000313" key="1">
    <source>
        <dbReference type="EMBL" id="ANH82002.1"/>
    </source>
</evidence>
<dbReference type="Gene3D" id="3.10.450.50">
    <property type="match status" value="1"/>
</dbReference>
<accession>A0A1A9I5N9</accession>
<evidence type="ECO:0008006" key="3">
    <source>
        <dbReference type="Google" id="ProtNLM"/>
    </source>
</evidence>